<evidence type="ECO:0000256" key="9">
    <source>
        <dbReference type="PROSITE-ProRule" id="PRU00504"/>
    </source>
</evidence>
<dbReference type="SMART" id="SM00184">
    <property type="entry name" value="RING"/>
    <property type="match status" value="1"/>
</dbReference>
<gene>
    <name evidence="14" type="primary">LOC109462358</name>
</gene>
<evidence type="ECO:0000256" key="2">
    <source>
        <dbReference type="ARBA" id="ARBA00008518"/>
    </source>
</evidence>
<evidence type="ECO:0000259" key="11">
    <source>
        <dbReference type="PROSITE" id="PS50089"/>
    </source>
</evidence>
<dbReference type="PROSITE" id="PS50119">
    <property type="entry name" value="ZF_BBOX"/>
    <property type="match status" value="1"/>
</dbReference>
<accession>A0A6P4XV08</accession>
<dbReference type="Pfam" id="PF01436">
    <property type="entry name" value="NHL"/>
    <property type="match status" value="1"/>
</dbReference>
<dbReference type="PANTHER" id="PTHR25462">
    <property type="entry name" value="BONUS, ISOFORM C-RELATED"/>
    <property type="match status" value="1"/>
</dbReference>
<keyword evidence="7" id="KW-0862">Zinc</keyword>
<organism evidence="13 14">
    <name type="scientific">Branchiostoma belcheri</name>
    <name type="common">Amphioxus</name>
    <dbReference type="NCBI Taxonomy" id="7741"/>
    <lineage>
        <taxon>Eukaryota</taxon>
        <taxon>Metazoa</taxon>
        <taxon>Chordata</taxon>
        <taxon>Cephalochordata</taxon>
        <taxon>Leptocardii</taxon>
        <taxon>Amphioxiformes</taxon>
        <taxon>Branchiostomatidae</taxon>
        <taxon>Branchiostoma</taxon>
    </lineage>
</organism>
<dbReference type="InterPro" id="IPR011042">
    <property type="entry name" value="6-blade_b-propeller_TolB-like"/>
</dbReference>
<dbReference type="GeneID" id="109462358"/>
<evidence type="ECO:0000256" key="7">
    <source>
        <dbReference type="ARBA" id="ARBA00022833"/>
    </source>
</evidence>
<protein>
    <recommendedName>
        <fullName evidence="3">RING-type E3 ubiquitin transferase</fullName>
        <ecNumber evidence="3">2.3.2.27</ecNumber>
    </recommendedName>
</protein>
<evidence type="ECO:0000256" key="8">
    <source>
        <dbReference type="PROSITE-ProRule" id="PRU00024"/>
    </source>
</evidence>
<dbReference type="PROSITE" id="PS51125">
    <property type="entry name" value="NHL"/>
    <property type="match status" value="1"/>
</dbReference>
<dbReference type="Pfam" id="PF00643">
    <property type="entry name" value="zf-B_box"/>
    <property type="match status" value="1"/>
</dbReference>
<dbReference type="GO" id="GO:0061630">
    <property type="term" value="F:ubiquitin protein ligase activity"/>
    <property type="evidence" value="ECO:0007669"/>
    <property type="project" value="UniProtKB-EC"/>
</dbReference>
<evidence type="ECO:0000313" key="13">
    <source>
        <dbReference type="Proteomes" id="UP000515135"/>
    </source>
</evidence>
<name>A0A6P4XV08_BRABE</name>
<dbReference type="Gene3D" id="3.30.40.10">
    <property type="entry name" value="Zinc/RING finger domain, C3HC4 (zinc finger)"/>
    <property type="match status" value="1"/>
</dbReference>
<dbReference type="SUPFAM" id="SSF101898">
    <property type="entry name" value="NHL repeat"/>
    <property type="match status" value="1"/>
</dbReference>
<dbReference type="InterPro" id="IPR017907">
    <property type="entry name" value="Znf_RING_CS"/>
</dbReference>
<keyword evidence="10" id="KW-0175">Coiled coil</keyword>
<dbReference type="SUPFAM" id="SSF57850">
    <property type="entry name" value="RING/U-box"/>
    <property type="match status" value="1"/>
</dbReference>
<evidence type="ECO:0000313" key="14">
    <source>
        <dbReference type="RefSeq" id="XP_019614459.1"/>
    </source>
</evidence>
<evidence type="ECO:0000256" key="6">
    <source>
        <dbReference type="ARBA" id="ARBA00022771"/>
    </source>
</evidence>
<feature type="domain" description="B box-type" evidence="12">
    <location>
        <begin position="119"/>
        <end position="160"/>
    </location>
</feature>
<dbReference type="Gene3D" id="2.120.10.30">
    <property type="entry name" value="TolB, C-terminal domain"/>
    <property type="match status" value="1"/>
</dbReference>
<dbReference type="InterPro" id="IPR013083">
    <property type="entry name" value="Znf_RING/FYVE/PHD"/>
</dbReference>
<dbReference type="InterPro" id="IPR001258">
    <property type="entry name" value="NHL_repeat"/>
</dbReference>
<proteinExistence type="inferred from homology"/>
<evidence type="ECO:0000256" key="10">
    <source>
        <dbReference type="SAM" id="Coils"/>
    </source>
</evidence>
<dbReference type="Gene3D" id="3.30.160.60">
    <property type="entry name" value="Classic Zinc Finger"/>
    <property type="match status" value="1"/>
</dbReference>
<feature type="domain" description="RING-type" evidence="11">
    <location>
        <begin position="19"/>
        <end position="66"/>
    </location>
</feature>
<dbReference type="GO" id="GO:0008270">
    <property type="term" value="F:zinc ion binding"/>
    <property type="evidence" value="ECO:0007669"/>
    <property type="project" value="UniProtKB-KW"/>
</dbReference>
<evidence type="ECO:0000259" key="12">
    <source>
        <dbReference type="PROSITE" id="PS50119"/>
    </source>
</evidence>
<feature type="repeat" description="NHL" evidence="9">
    <location>
        <begin position="513"/>
        <end position="556"/>
    </location>
</feature>
<keyword evidence="13" id="KW-1185">Reference proteome</keyword>
<dbReference type="PROSITE" id="PS00518">
    <property type="entry name" value="ZF_RING_1"/>
    <property type="match status" value="1"/>
</dbReference>
<feature type="coiled-coil region" evidence="10">
    <location>
        <begin position="240"/>
        <end position="267"/>
    </location>
</feature>
<evidence type="ECO:0000256" key="4">
    <source>
        <dbReference type="ARBA" id="ARBA00022723"/>
    </source>
</evidence>
<evidence type="ECO:0000256" key="5">
    <source>
        <dbReference type="ARBA" id="ARBA00022737"/>
    </source>
</evidence>
<dbReference type="GO" id="GO:0005654">
    <property type="term" value="C:nucleoplasm"/>
    <property type="evidence" value="ECO:0007669"/>
    <property type="project" value="TreeGrafter"/>
</dbReference>
<dbReference type="AlphaFoldDB" id="A0A6P4XV08"/>
<comment type="catalytic activity">
    <reaction evidence="1">
        <text>S-ubiquitinyl-[E2 ubiquitin-conjugating enzyme]-L-cysteine + [acceptor protein]-L-lysine = [E2 ubiquitin-conjugating enzyme]-L-cysteine + N(6)-ubiquitinyl-[acceptor protein]-L-lysine.</text>
        <dbReference type="EC" id="2.3.2.27"/>
    </reaction>
</comment>
<dbReference type="InterPro" id="IPR001841">
    <property type="entry name" value="Znf_RING"/>
</dbReference>
<dbReference type="EC" id="2.3.2.27" evidence="3"/>
<dbReference type="SMART" id="SM00336">
    <property type="entry name" value="BBOX"/>
    <property type="match status" value="1"/>
</dbReference>
<dbReference type="InterPro" id="IPR000315">
    <property type="entry name" value="Znf_B-box"/>
</dbReference>
<evidence type="ECO:0000256" key="1">
    <source>
        <dbReference type="ARBA" id="ARBA00000900"/>
    </source>
</evidence>
<evidence type="ECO:0000256" key="3">
    <source>
        <dbReference type="ARBA" id="ARBA00012483"/>
    </source>
</evidence>
<dbReference type="SUPFAM" id="SSF57845">
    <property type="entry name" value="B-box zinc-binding domain"/>
    <property type="match status" value="1"/>
</dbReference>
<dbReference type="Proteomes" id="UP000515135">
    <property type="component" value="Unplaced"/>
</dbReference>
<dbReference type="KEGG" id="bbel:109462358"/>
<dbReference type="OrthoDB" id="264520at2759"/>
<dbReference type="PROSITE" id="PS50089">
    <property type="entry name" value="ZF_RING_2"/>
    <property type="match status" value="1"/>
</dbReference>
<comment type="similarity">
    <text evidence="2">Belongs to the TRIM/RBCC family.</text>
</comment>
<dbReference type="RefSeq" id="XP_019614459.1">
    <property type="nucleotide sequence ID" value="XM_019758900.1"/>
</dbReference>
<keyword evidence="6 8" id="KW-0863">Zinc-finger</keyword>
<dbReference type="InterPro" id="IPR047153">
    <property type="entry name" value="TRIM45/56/19-like"/>
</dbReference>
<reference evidence="14" key="1">
    <citation type="submission" date="2025-08" db="UniProtKB">
        <authorList>
            <consortium name="RefSeq"/>
        </authorList>
    </citation>
    <scope>IDENTIFICATION</scope>
    <source>
        <tissue evidence="14">Gonad</tissue>
    </source>
</reference>
<sequence>MADPESDLLRQVVDDHLTCAICLQTFDSELRKPKNLPVCRHIFCLECLKKYVEHKQVRMFECPHCRRQVKLSLKGVEGLPDDRTVLSLTDKVVLNKGGAKPKSKDEVKNNKDSIAPRGVDHDTCPKHQGEELRMYCNRCAVPVCTECVENEHDGHSTSGIKKIAEMSKENLNPLLGEGKWKMEELRGHLKGLQFAGQRLQESKEAATTHVKELGRTLKSEIDAIVANILGEIEARNEGNLHVIMKDKEDASRKLEELNKICSDVDTELKTSTPSRIVEKEQEMGDQLKQVVSQDVPVHESVITFEFKANRTKLSDLSFGEVRENVEIIDRKSFTNRVLSQIGGEGCMLHPGGVTTWEDEIYMVDRGNKQIQVFDRHGNKRRSFPTDVFENGSEPQDICVMFFENEIQVFVTDKCEQGLRIFDQYGKYIDKLSNVCTGPMGLTVCKQQGTLVVVDQDDNCVRMWPALNSCSPPENYHFSFNRPFGITTNMKGKIFLSDCQNHCIKVLSPKGEHLHTFGSEGGGEGQLRYPLGVQCDDQGQILVADSGNRRVEVFSEDGEFRCHAVTAEDGLGCPVGVALLPQGDVLVVTDNESHKLLFVRYSL</sequence>
<dbReference type="Pfam" id="PF13639">
    <property type="entry name" value="zf-RING_2"/>
    <property type="match status" value="1"/>
</dbReference>
<keyword evidence="5" id="KW-0677">Repeat</keyword>
<keyword evidence="4" id="KW-0479">Metal-binding</keyword>
<dbReference type="PANTHER" id="PTHR25462:SF296">
    <property type="entry name" value="MEIOTIC P26, ISOFORM F"/>
    <property type="match status" value="1"/>
</dbReference>